<dbReference type="Gene3D" id="3.40.50.2300">
    <property type="match status" value="1"/>
</dbReference>
<evidence type="ECO:0000256" key="8">
    <source>
        <dbReference type="PROSITE-ProRule" id="PRU00169"/>
    </source>
</evidence>
<dbReference type="GO" id="GO:0032993">
    <property type="term" value="C:protein-DNA complex"/>
    <property type="evidence" value="ECO:0007669"/>
    <property type="project" value="TreeGrafter"/>
</dbReference>
<dbReference type="PROSITE" id="PS50110">
    <property type="entry name" value="RESPONSE_REGULATORY"/>
    <property type="match status" value="1"/>
</dbReference>
<keyword evidence="6 9" id="KW-0238">DNA-binding</keyword>
<dbReference type="GO" id="GO:0000987">
    <property type="term" value="F:cis-regulatory region sequence-specific DNA binding"/>
    <property type="evidence" value="ECO:0007669"/>
    <property type="project" value="UniProtKB-ARBA"/>
</dbReference>
<keyword evidence="3 8" id="KW-0597">Phosphoprotein</keyword>
<evidence type="ECO:0000259" key="11">
    <source>
        <dbReference type="PROSITE" id="PS50819"/>
    </source>
</evidence>
<dbReference type="Pfam" id="PF00072">
    <property type="entry name" value="Response_reg"/>
    <property type="match status" value="1"/>
</dbReference>
<dbReference type="EMBL" id="JH600068">
    <property type="protein sequence ID" value="EIG55516.1"/>
    <property type="molecule type" value="Genomic_DNA"/>
</dbReference>
<feature type="domain" description="OmpR/PhoB-type" evidence="12">
    <location>
        <begin position="131"/>
        <end position="230"/>
    </location>
</feature>
<dbReference type="SUPFAM" id="SSF52172">
    <property type="entry name" value="CheY-like"/>
    <property type="match status" value="1"/>
</dbReference>
<dbReference type="GO" id="GO:0004519">
    <property type="term" value="F:endonuclease activity"/>
    <property type="evidence" value="ECO:0007669"/>
    <property type="project" value="InterPro"/>
</dbReference>
<dbReference type="GO" id="GO:0045893">
    <property type="term" value="P:positive regulation of DNA-templated transcription"/>
    <property type="evidence" value="ECO:0007669"/>
    <property type="project" value="UniProtKB-ARBA"/>
</dbReference>
<gene>
    <name evidence="13" type="ORF">DesU5LDRAFT_3905</name>
</gene>
<dbReference type="FunFam" id="3.40.50.2300:FF:000021">
    <property type="entry name" value="Two-component system response regulator KdpE"/>
    <property type="match status" value="1"/>
</dbReference>
<feature type="domain" description="Response regulatory" evidence="10">
    <location>
        <begin position="7"/>
        <end position="120"/>
    </location>
</feature>
<dbReference type="STRING" id="596152.DesU5LDRAFT_3905"/>
<reference evidence="13" key="1">
    <citation type="submission" date="2011-11" db="EMBL/GenBank/DDBJ databases">
        <title>Improved High-Quality Draft sequence of Desulfovibrio sp. U5L.</title>
        <authorList>
            <consortium name="US DOE Joint Genome Institute"/>
            <person name="Lucas S."/>
            <person name="Han J."/>
            <person name="Lapidus A."/>
            <person name="Cheng J.-F."/>
            <person name="Goodwin L."/>
            <person name="Pitluck S."/>
            <person name="Peters L."/>
            <person name="Ovchinnikova G."/>
            <person name="Held B."/>
            <person name="Detter J.C."/>
            <person name="Han C."/>
            <person name="Tapia R."/>
            <person name="Land M."/>
            <person name="Hauser L."/>
            <person name="Kyrpides N."/>
            <person name="Ivanova N."/>
            <person name="Pagani I."/>
            <person name="Gabster J."/>
            <person name="Walker C."/>
            <person name="Stolyar S."/>
            <person name="Stahl D."/>
            <person name="Arkin A."/>
            <person name="Dehal P."/>
            <person name="Hazen T."/>
            <person name="Woyke T."/>
        </authorList>
    </citation>
    <scope>NUCLEOTIDE SEQUENCE [LARGE SCALE GENOMIC DNA]</scope>
    <source>
        <strain evidence="13">U5L</strain>
    </source>
</reference>
<dbReference type="SMART" id="SM00448">
    <property type="entry name" value="REC"/>
    <property type="match status" value="1"/>
</dbReference>
<evidence type="ECO:0000256" key="9">
    <source>
        <dbReference type="PROSITE-ProRule" id="PRU01091"/>
    </source>
</evidence>
<dbReference type="PROSITE" id="PS50819">
    <property type="entry name" value="INTEIN_ENDONUCLEASE"/>
    <property type="match status" value="1"/>
</dbReference>
<evidence type="ECO:0000256" key="2">
    <source>
        <dbReference type="ARBA" id="ARBA00022490"/>
    </source>
</evidence>
<keyword evidence="4" id="KW-0902">Two-component regulatory system</keyword>
<sequence>MTNAAPEILIVDDEQPIRRFLRTVLEGQGYKVSEATTGKEGLALASGSNLALILLDLGLPDLDGLEVLSLLRGVTDTPVIVLSARETQDAKIAALDGGAVDYLTKPFGVGELAARIRVALRLAAATGGPAGQVVTSGELRVDLVNRQVHLGGQEIHLTPIQFNLLAYLAKNAGKVITHRQLLQAVWGPNATDKEHYLRIYIHQLRHKVEPLPSRPRFVQTEAGVGYRFVQHDEGPGAGRREP</sequence>
<keyword evidence="2" id="KW-0963">Cytoplasm</keyword>
<dbReference type="InterPro" id="IPR039420">
    <property type="entry name" value="WalR-like"/>
</dbReference>
<dbReference type="eggNOG" id="COG0745">
    <property type="taxonomic scope" value="Bacteria"/>
</dbReference>
<dbReference type="AlphaFoldDB" id="I2Q6W0"/>
<evidence type="ECO:0000259" key="12">
    <source>
        <dbReference type="PROSITE" id="PS51755"/>
    </source>
</evidence>
<dbReference type="PANTHER" id="PTHR48111:SF50">
    <property type="entry name" value="KDP OPERON TRANSCRIPTIONAL REGULATORY PROTEIN KDPE"/>
    <property type="match status" value="1"/>
</dbReference>
<dbReference type="HOGENOM" id="CLU_000445_30_8_7"/>
<dbReference type="InterPro" id="IPR004042">
    <property type="entry name" value="Intein_endonuc_central"/>
</dbReference>
<dbReference type="PROSITE" id="PS51755">
    <property type="entry name" value="OMPR_PHOB"/>
    <property type="match status" value="1"/>
</dbReference>
<dbReference type="SMART" id="SM00862">
    <property type="entry name" value="Trans_reg_C"/>
    <property type="match status" value="1"/>
</dbReference>
<dbReference type="Gene3D" id="1.10.10.10">
    <property type="entry name" value="Winged helix-like DNA-binding domain superfamily/Winged helix DNA-binding domain"/>
    <property type="match status" value="1"/>
</dbReference>
<protein>
    <submittedName>
        <fullName evidence="13">Response regulator with CheY-like receiver domain and winged-helix DNA-binding domain</fullName>
    </submittedName>
</protein>
<feature type="modified residue" description="4-aspartylphosphate" evidence="8">
    <location>
        <position position="56"/>
    </location>
</feature>
<dbReference type="GO" id="GO:0000156">
    <property type="term" value="F:phosphorelay response regulator activity"/>
    <property type="evidence" value="ECO:0007669"/>
    <property type="project" value="TreeGrafter"/>
</dbReference>
<evidence type="ECO:0000256" key="6">
    <source>
        <dbReference type="ARBA" id="ARBA00023125"/>
    </source>
</evidence>
<dbReference type="CDD" id="cd00383">
    <property type="entry name" value="trans_reg_C"/>
    <property type="match status" value="1"/>
</dbReference>
<dbReference type="InterPro" id="IPR001789">
    <property type="entry name" value="Sig_transdc_resp-reg_receiver"/>
</dbReference>
<dbReference type="InterPro" id="IPR001867">
    <property type="entry name" value="OmpR/PhoB-type_DNA-bd"/>
</dbReference>
<evidence type="ECO:0000259" key="10">
    <source>
        <dbReference type="PROSITE" id="PS50110"/>
    </source>
</evidence>
<organism evidence="13">
    <name type="scientific">Desulfovibrio sp. U5L</name>
    <dbReference type="NCBI Taxonomy" id="596152"/>
    <lineage>
        <taxon>Bacteria</taxon>
        <taxon>Pseudomonadati</taxon>
        <taxon>Thermodesulfobacteriota</taxon>
        <taxon>Desulfovibrionia</taxon>
        <taxon>Desulfovibrionales</taxon>
        <taxon>Desulfovibrionaceae</taxon>
        <taxon>Desulfovibrio</taxon>
    </lineage>
</organism>
<accession>I2Q6W0</accession>
<evidence type="ECO:0000256" key="5">
    <source>
        <dbReference type="ARBA" id="ARBA00023015"/>
    </source>
</evidence>
<dbReference type="FunFam" id="1.10.10.10:FF:000210">
    <property type="entry name" value="Winged-helix transcriptional response regulator KdpE"/>
    <property type="match status" value="1"/>
</dbReference>
<evidence type="ECO:0000256" key="1">
    <source>
        <dbReference type="ARBA" id="ARBA00004496"/>
    </source>
</evidence>
<feature type="domain" description="DOD-type homing endonuclease" evidence="11">
    <location>
        <begin position="1"/>
        <end position="59"/>
    </location>
</feature>
<dbReference type="Gene3D" id="6.10.250.690">
    <property type="match status" value="1"/>
</dbReference>
<name>I2Q6W0_9BACT</name>
<dbReference type="PANTHER" id="PTHR48111">
    <property type="entry name" value="REGULATOR OF RPOS"/>
    <property type="match status" value="1"/>
</dbReference>
<dbReference type="InterPro" id="IPR011006">
    <property type="entry name" value="CheY-like_superfamily"/>
</dbReference>
<dbReference type="GO" id="GO:0005829">
    <property type="term" value="C:cytosol"/>
    <property type="evidence" value="ECO:0007669"/>
    <property type="project" value="TreeGrafter"/>
</dbReference>
<keyword evidence="7" id="KW-0804">Transcription</keyword>
<evidence type="ECO:0000256" key="4">
    <source>
        <dbReference type="ARBA" id="ARBA00023012"/>
    </source>
</evidence>
<dbReference type="OrthoDB" id="368799at2"/>
<dbReference type="InterPro" id="IPR036388">
    <property type="entry name" value="WH-like_DNA-bd_sf"/>
</dbReference>
<comment type="subcellular location">
    <subcellularLocation>
        <location evidence="1">Cytoplasm</location>
    </subcellularLocation>
</comment>
<dbReference type="Pfam" id="PF00486">
    <property type="entry name" value="Trans_reg_C"/>
    <property type="match status" value="1"/>
</dbReference>
<proteinExistence type="predicted"/>
<evidence type="ECO:0000313" key="13">
    <source>
        <dbReference type="EMBL" id="EIG55516.1"/>
    </source>
</evidence>
<keyword evidence="5" id="KW-0805">Transcription regulation</keyword>
<evidence type="ECO:0000256" key="3">
    <source>
        <dbReference type="ARBA" id="ARBA00022553"/>
    </source>
</evidence>
<feature type="DNA-binding region" description="OmpR/PhoB-type" evidence="9">
    <location>
        <begin position="131"/>
        <end position="230"/>
    </location>
</feature>
<evidence type="ECO:0000256" key="7">
    <source>
        <dbReference type="ARBA" id="ARBA00023163"/>
    </source>
</evidence>
<dbReference type="GO" id="GO:0042802">
    <property type="term" value="F:identical protein binding"/>
    <property type="evidence" value="ECO:0007669"/>
    <property type="project" value="UniProtKB-ARBA"/>
</dbReference>